<comment type="caution">
    <text evidence="2">The sequence shown here is derived from an EMBL/GenBank/DDBJ whole genome shotgun (WGS) entry which is preliminary data.</text>
</comment>
<keyword evidence="1" id="KW-0812">Transmembrane</keyword>
<dbReference type="EMBL" id="BLAL01000065">
    <property type="protein sequence ID" value="GES82984.1"/>
    <property type="molecule type" value="Genomic_DNA"/>
</dbReference>
<dbReference type="Proteomes" id="UP000615446">
    <property type="component" value="Unassembled WGS sequence"/>
</dbReference>
<evidence type="ECO:0000313" key="2">
    <source>
        <dbReference type="EMBL" id="GES82984.1"/>
    </source>
</evidence>
<proteinExistence type="predicted"/>
<evidence type="ECO:0000313" key="3">
    <source>
        <dbReference type="Proteomes" id="UP000615446"/>
    </source>
</evidence>
<dbReference type="OrthoDB" id="2431514at2759"/>
<protein>
    <submittedName>
        <fullName evidence="2">Uncharacterized protein</fullName>
    </submittedName>
</protein>
<keyword evidence="1" id="KW-0472">Membrane</keyword>
<reference evidence="2" key="1">
    <citation type="submission" date="2019-10" db="EMBL/GenBank/DDBJ databases">
        <title>Conservation and host-specific expression of non-tandemly repeated heterogenous ribosome RNA gene in arbuscular mycorrhizal fungi.</title>
        <authorList>
            <person name="Maeda T."/>
            <person name="Kobayashi Y."/>
            <person name="Nakagawa T."/>
            <person name="Ezawa T."/>
            <person name="Yamaguchi K."/>
            <person name="Bino T."/>
            <person name="Nishimoto Y."/>
            <person name="Shigenobu S."/>
            <person name="Kawaguchi M."/>
        </authorList>
    </citation>
    <scope>NUCLEOTIDE SEQUENCE</scope>
    <source>
        <strain evidence="2">HR1</strain>
    </source>
</reference>
<sequence length="79" mass="9142">MIFQQVLGFNLISISAPSAEICLFWFYISDLYQFPAIEANSHLTFMDHSNSLTKVLKLQEKLEEYCSSRLMSLFGSRIQ</sequence>
<evidence type="ECO:0000256" key="1">
    <source>
        <dbReference type="SAM" id="Phobius"/>
    </source>
</evidence>
<dbReference type="AlphaFoldDB" id="A0A8H3QND6"/>
<gene>
    <name evidence="2" type="ORF">RCL2_001015600</name>
</gene>
<feature type="transmembrane region" description="Helical" evidence="1">
    <location>
        <begin position="7"/>
        <end position="28"/>
    </location>
</feature>
<accession>A0A8H3QND6</accession>
<keyword evidence="1" id="KW-1133">Transmembrane helix</keyword>
<organism evidence="2 3">
    <name type="scientific">Rhizophagus clarus</name>
    <dbReference type="NCBI Taxonomy" id="94130"/>
    <lineage>
        <taxon>Eukaryota</taxon>
        <taxon>Fungi</taxon>
        <taxon>Fungi incertae sedis</taxon>
        <taxon>Mucoromycota</taxon>
        <taxon>Glomeromycotina</taxon>
        <taxon>Glomeromycetes</taxon>
        <taxon>Glomerales</taxon>
        <taxon>Glomeraceae</taxon>
        <taxon>Rhizophagus</taxon>
    </lineage>
</organism>
<name>A0A8H3QND6_9GLOM</name>